<dbReference type="SUPFAM" id="SSF56300">
    <property type="entry name" value="Metallo-dependent phosphatases"/>
    <property type="match status" value="1"/>
</dbReference>
<name>A0ABV9H5L3_9HYPH</name>
<dbReference type="PANTHER" id="PTHR42988">
    <property type="entry name" value="PHOSPHOHYDROLASE"/>
    <property type="match status" value="1"/>
</dbReference>
<dbReference type="InterPro" id="IPR050884">
    <property type="entry name" value="CNP_phosphodiesterase-III"/>
</dbReference>
<keyword evidence="7" id="KW-1185">Reference proteome</keyword>
<feature type="domain" description="Calcineurin-like phosphoesterase" evidence="5">
    <location>
        <begin position="2"/>
        <end position="227"/>
    </location>
</feature>
<evidence type="ECO:0000256" key="3">
    <source>
        <dbReference type="ARBA" id="ARBA00023004"/>
    </source>
</evidence>
<dbReference type="Pfam" id="PF00149">
    <property type="entry name" value="Metallophos"/>
    <property type="match status" value="1"/>
</dbReference>
<sequence length="300" mass="33454">MFRLTHISDVHLSPLPHVRYRDLASKRITGYINWLRNRRKSMQGNTLERIIADMLEQAPDHIAVTGDMVNLALDLEIENAREWLKRLGEPENVSVVPGNHDAYVPGALAKACRKWESWMRGDGIDNTGRQLQFPYLRQRGPVALIGVSSARATAPFMASGDFLPPQAKRLAAMLNEARECGLFRVVMIHHPPVYGATSAHKRLFGIGRFQKLIRNCGAELILHGHTHLATRHDIDGPDGKVPVICVPSASQSYGGHKPPARYNIFDIAPQEGGGWSCLWQQRGIAEAAEHILDLGSERLY</sequence>
<dbReference type="EMBL" id="JBHSEL010000109">
    <property type="protein sequence ID" value="MFC4625718.1"/>
    <property type="molecule type" value="Genomic_DNA"/>
</dbReference>
<evidence type="ECO:0000256" key="1">
    <source>
        <dbReference type="ARBA" id="ARBA00022723"/>
    </source>
</evidence>
<dbReference type="InterPro" id="IPR029052">
    <property type="entry name" value="Metallo-depent_PP-like"/>
</dbReference>
<dbReference type="GO" id="GO:0016787">
    <property type="term" value="F:hydrolase activity"/>
    <property type="evidence" value="ECO:0007669"/>
    <property type="project" value="UniProtKB-KW"/>
</dbReference>
<accession>A0ABV9H5L3</accession>
<gene>
    <name evidence="6" type="ORF">ACFO1V_10920</name>
</gene>
<comment type="similarity">
    <text evidence="4">Belongs to the cyclic nucleotide phosphodiesterase class-III family.</text>
</comment>
<dbReference type="CDD" id="cd00838">
    <property type="entry name" value="MPP_superfamily"/>
    <property type="match status" value="1"/>
</dbReference>
<protein>
    <submittedName>
        <fullName evidence="6">Metallophosphoesterase family protein</fullName>
        <ecNumber evidence="6">3.1.-.-</ecNumber>
    </submittedName>
</protein>
<keyword evidence="3" id="KW-0408">Iron</keyword>
<evidence type="ECO:0000313" key="6">
    <source>
        <dbReference type="EMBL" id="MFC4625718.1"/>
    </source>
</evidence>
<dbReference type="Gene3D" id="3.60.21.10">
    <property type="match status" value="1"/>
</dbReference>
<dbReference type="EC" id="3.1.-.-" evidence="6"/>
<dbReference type="Proteomes" id="UP001596042">
    <property type="component" value="Unassembled WGS sequence"/>
</dbReference>
<keyword evidence="1" id="KW-0479">Metal-binding</keyword>
<evidence type="ECO:0000256" key="4">
    <source>
        <dbReference type="ARBA" id="ARBA00025742"/>
    </source>
</evidence>
<dbReference type="RefSeq" id="WP_374833984.1">
    <property type="nucleotide sequence ID" value="NZ_JBHEEZ010000037.1"/>
</dbReference>
<dbReference type="InterPro" id="IPR004843">
    <property type="entry name" value="Calcineurin-like_PHP"/>
</dbReference>
<reference evidence="7" key="1">
    <citation type="journal article" date="2019" name="Int. J. Syst. Evol. Microbiol.">
        <title>The Global Catalogue of Microorganisms (GCM) 10K type strain sequencing project: providing services to taxonomists for standard genome sequencing and annotation.</title>
        <authorList>
            <consortium name="The Broad Institute Genomics Platform"/>
            <consortium name="The Broad Institute Genome Sequencing Center for Infectious Disease"/>
            <person name="Wu L."/>
            <person name="Ma J."/>
        </authorList>
    </citation>
    <scope>NUCLEOTIDE SEQUENCE [LARGE SCALE GENOMIC DNA]</scope>
    <source>
        <strain evidence="7">CGMCC 1.15731</strain>
    </source>
</reference>
<dbReference type="PANTHER" id="PTHR42988:SF2">
    <property type="entry name" value="CYCLIC NUCLEOTIDE PHOSPHODIESTERASE CBUA0032-RELATED"/>
    <property type="match status" value="1"/>
</dbReference>
<evidence type="ECO:0000313" key="7">
    <source>
        <dbReference type="Proteomes" id="UP001596042"/>
    </source>
</evidence>
<organism evidence="6 7">
    <name type="scientific">Daeguia caeni</name>
    <dbReference type="NCBI Taxonomy" id="439612"/>
    <lineage>
        <taxon>Bacteria</taxon>
        <taxon>Pseudomonadati</taxon>
        <taxon>Pseudomonadota</taxon>
        <taxon>Alphaproteobacteria</taxon>
        <taxon>Hyphomicrobiales</taxon>
        <taxon>Brucellaceae</taxon>
        <taxon>Daeguia</taxon>
    </lineage>
</organism>
<evidence type="ECO:0000256" key="2">
    <source>
        <dbReference type="ARBA" id="ARBA00022801"/>
    </source>
</evidence>
<proteinExistence type="inferred from homology"/>
<keyword evidence="2 6" id="KW-0378">Hydrolase</keyword>
<evidence type="ECO:0000259" key="5">
    <source>
        <dbReference type="Pfam" id="PF00149"/>
    </source>
</evidence>
<comment type="caution">
    <text evidence="6">The sequence shown here is derived from an EMBL/GenBank/DDBJ whole genome shotgun (WGS) entry which is preliminary data.</text>
</comment>